<sequence>MTVSPLQETNLLTSYAVRAGDFLFDYFVYGTETSDRAHVNLFLTNNPFQSSYSLLPSFFSSVAAESYASVGGSRGFCGSTFVKSAPSVTRTALCTHSIPSSRMCRRNVHRGFERREASQQRQQLAETQLEDKQSHGRDGRGGQRQGQRRPHCLLETLRKASVAGVKFHRVRLEGSYKRVRLCR</sequence>
<name>A0ABN8XMW0_RANTA</name>
<comment type="caution">
    <text evidence="2">The sequence shown here is derived from an EMBL/GenBank/DDBJ whole genome shotgun (WGS) entry which is preliminary data.</text>
</comment>
<protein>
    <submittedName>
        <fullName evidence="2">Uncharacterized protein</fullName>
    </submittedName>
</protein>
<evidence type="ECO:0000313" key="3">
    <source>
        <dbReference type="Proteomes" id="UP001176941"/>
    </source>
</evidence>
<reference evidence="2" key="1">
    <citation type="submission" date="2023-04" db="EMBL/GenBank/DDBJ databases">
        <authorList>
            <consortium name="ELIXIR-Norway"/>
        </authorList>
    </citation>
    <scope>NUCLEOTIDE SEQUENCE [LARGE SCALE GENOMIC DNA]</scope>
</reference>
<proteinExistence type="predicted"/>
<feature type="region of interest" description="Disordered" evidence="1">
    <location>
        <begin position="112"/>
        <end position="152"/>
    </location>
</feature>
<evidence type="ECO:0000313" key="2">
    <source>
        <dbReference type="EMBL" id="CAI9149523.1"/>
    </source>
</evidence>
<dbReference type="EMBL" id="CATKSN020000352">
    <property type="protein sequence ID" value="CAI9149523.1"/>
    <property type="molecule type" value="Genomic_DNA"/>
</dbReference>
<feature type="compositionally biased region" description="Basic and acidic residues" evidence="1">
    <location>
        <begin position="129"/>
        <end position="141"/>
    </location>
</feature>
<organism evidence="2 3">
    <name type="scientific">Rangifer tarandus platyrhynchus</name>
    <name type="common">Svalbard reindeer</name>
    <dbReference type="NCBI Taxonomy" id="3082113"/>
    <lineage>
        <taxon>Eukaryota</taxon>
        <taxon>Metazoa</taxon>
        <taxon>Chordata</taxon>
        <taxon>Craniata</taxon>
        <taxon>Vertebrata</taxon>
        <taxon>Euteleostomi</taxon>
        <taxon>Mammalia</taxon>
        <taxon>Eutheria</taxon>
        <taxon>Laurasiatheria</taxon>
        <taxon>Artiodactyla</taxon>
        <taxon>Ruminantia</taxon>
        <taxon>Pecora</taxon>
        <taxon>Cervidae</taxon>
        <taxon>Odocoileinae</taxon>
        <taxon>Rangifer</taxon>
    </lineage>
</organism>
<dbReference type="Proteomes" id="UP001176941">
    <property type="component" value="Unassembled WGS sequence"/>
</dbReference>
<evidence type="ECO:0000256" key="1">
    <source>
        <dbReference type="SAM" id="MobiDB-lite"/>
    </source>
</evidence>
<keyword evidence="3" id="KW-1185">Reference proteome</keyword>
<accession>A0ABN8XMW0</accession>
<gene>
    <name evidence="2" type="ORF">MRATA1EN1_LOCUS31141</name>
</gene>